<dbReference type="EMBL" id="CM001376">
    <property type="protein sequence ID" value="EHM12897.1"/>
    <property type="molecule type" value="Genomic_DNA"/>
</dbReference>
<dbReference type="eggNOG" id="ENOG5030NHY">
    <property type="taxonomic scope" value="Bacteria"/>
</dbReference>
<sequence length="105" mass="11248">MSVIASFIPGRLRLRSSLISSAGTRDVIIRALLSLPFVTSLTPTPSTGSLLILYRAAALPLSRLLEVRPLLEELQTLEGQPAGPERLEAVKVLCGQIVRELGSDA</sequence>
<dbReference type="AlphaFoldDB" id="H0UJM9"/>
<evidence type="ECO:0000313" key="1">
    <source>
        <dbReference type="EMBL" id="EHM12897.1"/>
    </source>
</evidence>
<accession>H0UJM9</accession>
<proteinExistence type="predicted"/>
<reference evidence="1 2" key="1">
    <citation type="submission" date="2011-11" db="EMBL/GenBank/DDBJ databases">
        <title>The Noncontiguous Finished genome of Jonquetella anthropi DSM 22815.</title>
        <authorList>
            <consortium name="US DOE Joint Genome Institute (JGI-PGF)"/>
            <person name="Lucas S."/>
            <person name="Copeland A."/>
            <person name="Lapidus A."/>
            <person name="Glavina del Rio T."/>
            <person name="Dalin E."/>
            <person name="Tice H."/>
            <person name="Bruce D."/>
            <person name="Goodwin L."/>
            <person name="Pitluck S."/>
            <person name="Peters L."/>
            <person name="Mikhailova N."/>
            <person name="Held B."/>
            <person name="Kyrpides N."/>
            <person name="Mavromatis K."/>
            <person name="Ivanova N."/>
            <person name="Markowitz V."/>
            <person name="Cheng J.-F."/>
            <person name="Hugenholtz P."/>
            <person name="Woyke T."/>
            <person name="Wu D."/>
            <person name="Gronow S."/>
            <person name="Wellnitz S."/>
            <person name="Brambilla E."/>
            <person name="Klenk H.-P."/>
            <person name="Eisen J.A."/>
        </authorList>
    </citation>
    <scope>NUCLEOTIDE SEQUENCE [LARGE SCALE GENOMIC DNA]</scope>
    <source>
        <strain evidence="1 2">DSM 22815</strain>
    </source>
</reference>
<dbReference type="Proteomes" id="UP000003806">
    <property type="component" value="Chromosome"/>
</dbReference>
<gene>
    <name evidence="1" type="ORF">JonanDRAFT_0491</name>
</gene>
<dbReference type="STRING" id="885272.JonanDRAFT_0491"/>
<name>H0UJM9_9BACT</name>
<dbReference type="HOGENOM" id="CLU_2232900_0_0_0"/>
<evidence type="ECO:0000313" key="2">
    <source>
        <dbReference type="Proteomes" id="UP000003806"/>
    </source>
</evidence>
<organism evidence="1 2">
    <name type="scientific">Jonquetella anthropi DSM 22815</name>
    <dbReference type="NCBI Taxonomy" id="885272"/>
    <lineage>
        <taxon>Bacteria</taxon>
        <taxon>Thermotogati</taxon>
        <taxon>Synergistota</taxon>
        <taxon>Synergistia</taxon>
        <taxon>Synergistales</taxon>
        <taxon>Dethiosulfovibrionaceae</taxon>
        <taxon>Jonquetella</taxon>
    </lineage>
</organism>
<keyword evidence="2" id="KW-1185">Reference proteome</keyword>
<dbReference type="RefSeq" id="WP_008520498.1">
    <property type="nucleotide sequence ID" value="NZ_CM001376.1"/>
</dbReference>
<protein>
    <submittedName>
        <fullName evidence="1">Uncharacterized protein</fullName>
    </submittedName>
</protein>